<dbReference type="Pfam" id="PF14629">
    <property type="entry name" value="ORC4_C"/>
    <property type="match status" value="1"/>
</dbReference>
<accession>A0A1E1WUP5</accession>
<dbReference type="EMBL" id="GDQN01000352">
    <property type="protein sequence ID" value="JAT90702.1"/>
    <property type="molecule type" value="Transcribed_RNA"/>
</dbReference>
<protein>
    <recommendedName>
        <fullName evidence="2">Origin recognition complex subunit 4 C-terminal domain-containing protein</fullName>
    </recommendedName>
</protein>
<reference evidence="3" key="1">
    <citation type="submission" date="2015-09" db="EMBL/GenBank/DDBJ databases">
        <title>De novo assembly of Pectinophora gossypiella (Pink Bollworm) gut transcriptome.</title>
        <authorList>
            <person name="Tassone E.E."/>
        </authorList>
    </citation>
    <scope>NUCLEOTIDE SEQUENCE</scope>
</reference>
<name>A0A1E1WUP5_PECGO</name>
<evidence type="ECO:0000313" key="3">
    <source>
        <dbReference type="EMBL" id="JAT90702.1"/>
    </source>
</evidence>
<dbReference type="AlphaFoldDB" id="A0A1E1WUP5"/>
<feature type="non-terminal residue" evidence="3">
    <location>
        <position position="117"/>
    </location>
</feature>
<proteinExistence type="predicted"/>
<sequence length="117" mass="13331">GIMVELLSLPVAKKEVKKRGRKKSNASEEAMDSDEKIQPVPEEVLLKCKIDPKEVTLDPMFVEDWNAHVGSLAENEKVIDAIEKFCYYKANEQVFRNILFQLVSKLKPTKPYIEPPG</sequence>
<evidence type="ECO:0000256" key="1">
    <source>
        <dbReference type="SAM" id="MobiDB-lite"/>
    </source>
</evidence>
<organism evidence="3">
    <name type="scientific">Pectinophora gossypiella</name>
    <name type="common">Cotton pink bollworm</name>
    <name type="synonym">Depressaria gossypiella</name>
    <dbReference type="NCBI Taxonomy" id="13191"/>
    <lineage>
        <taxon>Eukaryota</taxon>
        <taxon>Metazoa</taxon>
        <taxon>Ecdysozoa</taxon>
        <taxon>Arthropoda</taxon>
        <taxon>Hexapoda</taxon>
        <taxon>Insecta</taxon>
        <taxon>Pterygota</taxon>
        <taxon>Neoptera</taxon>
        <taxon>Endopterygota</taxon>
        <taxon>Lepidoptera</taxon>
        <taxon>Glossata</taxon>
        <taxon>Ditrysia</taxon>
        <taxon>Gelechioidea</taxon>
        <taxon>Gelechiidae</taxon>
        <taxon>Apatetrinae</taxon>
        <taxon>Pectinophora</taxon>
    </lineage>
</organism>
<evidence type="ECO:0000259" key="2">
    <source>
        <dbReference type="Pfam" id="PF14629"/>
    </source>
</evidence>
<gene>
    <name evidence="3" type="ORF">g.3486</name>
</gene>
<dbReference type="OrthoDB" id="343623at2759"/>
<feature type="non-terminal residue" evidence="3">
    <location>
        <position position="1"/>
    </location>
</feature>
<dbReference type="InterPro" id="IPR032705">
    <property type="entry name" value="ORC4_C"/>
</dbReference>
<feature type="domain" description="Origin recognition complex subunit 4 C-terminal" evidence="2">
    <location>
        <begin position="18"/>
        <end position="114"/>
    </location>
</feature>
<feature type="region of interest" description="Disordered" evidence="1">
    <location>
        <begin position="17"/>
        <end position="37"/>
    </location>
</feature>